<keyword evidence="5 6" id="KW-0472">Membrane</keyword>
<keyword evidence="8" id="KW-1185">Reference proteome</keyword>
<feature type="transmembrane region" description="Helical" evidence="6">
    <location>
        <begin position="288"/>
        <end position="308"/>
    </location>
</feature>
<reference evidence="7 8" key="1">
    <citation type="submission" date="2018-01" db="EMBL/GenBank/DDBJ databases">
        <authorList>
            <person name="Clerissi C."/>
        </authorList>
    </citation>
    <scope>NUCLEOTIDE SEQUENCE [LARGE SCALE GENOMIC DNA]</scope>
    <source>
        <strain evidence="7">Cupriavidus taiwanensis STM 6082</strain>
    </source>
</reference>
<sequence length="332" mass="35974">MMAMQRQWLLRYRFWWLALGVTLLLPLTMRSGTLATEVLIYAMAAMACNLLLGYTGLLSFGQGIFFGLGSYAVGLALTRASLPMPLALLLAIAIGAAAAALVGWFAIRQRGTYFVMLTLAFAQMFYFLAYTAPGITGGDNGLLDIPRPPLSVAGHALVPLASPWQFYAFVAVLFLAVFLAVLRVTESVLGRTLLAIRDNEERALAVGYNVKAFKLLAFMVSGAVTGLAGALHAMLTGIAPLTNIDYHASEMILVMTVIGGTGNIFASVLGAAFYVLLADWLSTLWPRWLMLLGFLLIAVSLFMQRGLWGLGATLWDRLRGVRRAPATQEERA</sequence>
<evidence type="ECO:0000313" key="8">
    <source>
        <dbReference type="Proteomes" id="UP000256710"/>
    </source>
</evidence>
<keyword evidence="3 6" id="KW-0812">Transmembrane</keyword>
<dbReference type="PANTHER" id="PTHR30482">
    <property type="entry name" value="HIGH-AFFINITY BRANCHED-CHAIN AMINO ACID TRANSPORT SYSTEM PERMEASE"/>
    <property type="match status" value="1"/>
</dbReference>
<comment type="caution">
    <text evidence="7">The sequence shown here is derived from an EMBL/GenBank/DDBJ whole genome shotgun (WGS) entry which is preliminary data.</text>
</comment>
<feature type="transmembrane region" description="Helical" evidence="6">
    <location>
        <begin position="114"/>
        <end position="132"/>
    </location>
</feature>
<evidence type="ECO:0000256" key="1">
    <source>
        <dbReference type="ARBA" id="ARBA00004651"/>
    </source>
</evidence>
<gene>
    <name evidence="7" type="ORF">CBM2605_B110120</name>
</gene>
<evidence type="ECO:0000313" key="7">
    <source>
        <dbReference type="EMBL" id="SOZ38591.1"/>
    </source>
</evidence>
<keyword evidence="2" id="KW-1003">Cell membrane</keyword>
<dbReference type="InterPro" id="IPR001851">
    <property type="entry name" value="ABC_transp_permease"/>
</dbReference>
<proteinExistence type="predicted"/>
<feature type="transmembrane region" description="Helical" evidence="6">
    <location>
        <begin position="251"/>
        <end position="276"/>
    </location>
</feature>
<evidence type="ECO:0000256" key="5">
    <source>
        <dbReference type="ARBA" id="ARBA00023136"/>
    </source>
</evidence>
<dbReference type="Proteomes" id="UP000256710">
    <property type="component" value="Unassembled WGS sequence"/>
</dbReference>
<comment type="subcellular location">
    <subcellularLocation>
        <location evidence="1">Cell membrane</location>
        <topology evidence="1">Multi-pass membrane protein</topology>
    </subcellularLocation>
</comment>
<evidence type="ECO:0000256" key="3">
    <source>
        <dbReference type="ARBA" id="ARBA00022692"/>
    </source>
</evidence>
<evidence type="ECO:0000256" key="4">
    <source>
        <dbReference type="ARBA" id="ARBA00022989"/>
    </source>
</evidence>
<keyword evidence="4 6" id="KW-1133">Transmembrane helix</keyword>
<feature type="transmembrane region" description="Helical" evidence="6">
    <location>
        <begin position="164"/>
        <end position="182"/>
    </location>
</feature>
<feature type="transmembrane region" description="Helical" evidence="6">
    <location>
        <begin position="88"/>
        <end position="107"/>
    </location>
</feature>
<organism evidence="7 8">
    <name type="scientific">Cupriavidus neocaledonicus</name>
    <dbReference type="NCBI Taxonomy" id="1040979"/>
    <lineage>
        <taxon>Bacteria</taxon>
        <taxon>Pseudomonadati</taxon>
        <taxon>Pseudomonadota</taxon>
        <taxon>Betaproteobacteria</taxon>
        <taxon>Burkholderiales</taxon>
        <taxon>Burkholderiaceae</taxon>
        <taxon>Cupriavidus</taxon>
    </lineage>
</organism>
<dbReference type="EMBL" id="OFTC01000034">
    <property type="protein sequence ID" value="SOZ38591.1"/>
    <property type="molecule type" value="Genomic_DNA"/>
</dbReference>
<feature type="transmembrane region" description="Helical" evidence="6">
    <location>
        <begin position="40"/>
        <end position="57"/>
    </location>
</feature>
<protein>
    <submittedName>
        <fullName evidence="7">Branched-chain amino acid inner-membrane translocator</fullName>
    </submittedName>
</protein>
<dbReference type="PANTHER" id="PTHR30482:SF17">
    <property type="entry name" value="ABC TRANSPORTER ATP-BINDING PROTEIN"/>
    <property type="match status" value="1"/>
</dbReference>
<feature type="transmembrane region" description="Helical" evidence="6">
    <location>
        <begin position="215"/>
        <end position="239"/>
    </location>
</feature>
<dbReference type="InterPro" id="IPR043428">
    <property type="entry name" value="LivM-like"/>
</dbReference>
<dbReference type="Pfam" id="PF02653">
    <property type="entry name" value="BPD_transp_2"/>
    <property type="match status" value="1"/>
</dbReference>
<evidence type="ECO:0000256" key="2">
    <source>
        <dbReference type="ARBA" id="ARBA00022475"/>
    </source>
</evidence>
<dbReference type="CDD" id="cd06581">
    <property type="entry name" value="TM_PBP1_LivM_like"/>
    <property type="match status" value="1"/>
</dbReference>
<name>A0ABY1V7E5_9BURK</name>
<evidence type="ECO:0000256" key="6">
    <source>
        <dbReference type="SAM" id="Phobius"/>
    </source>
</evidence>
<accession>A0ABY1V7E5</accession>
<feature type="transmembrane region" description="Helical" evidence="6">
    <location>
        <begin position="64"/>
        <end position="82"/>
    </location>
</feature>